<feature type="region of interest" description="Disordered" evidence="1">
    <location>
        <begin position="371"/>
        <end position="430"/>
    </location>
</feature>
<feature type="domain" description="FAR1" evidence="2">
    <location>
        <begin position="21"/>
        <end position="107"/>
    </location>
</feature>
<keyword evidence="4" id="KW-1185">Reference proteome</keyword>
<dbReference type="EMBL" id="JAAIUW010000012">
    <property type="protein sequence ID" value="KAF7807305.1"/>
    <property type="molecule type" value="Genomic_DNA"/>
</dbReference>
<proteinExistence type="predicted"/>
<dbReference type="Proteomes" id="UP000634136">
    <property type="component" value="Unassembled WGS sequence"/>
</dbReference>
<protein>
    <submittedName>
        <fullName evidence="3">Protein FAR1-RELATED SEQUENCE 5-like</fullName>
    </submittedName>
</protein>
<dbReference type="Pfam" id="PF03101">
    <property type="entry name" value="FAR1"/>
    <property type="match status" value="1"/>
</dbReference>
<evidence type="ECO:0000313" key="4">
    <source>
        <dbReference type="Proteomes" id="UP000634136"/>
    </source>
</evidence>
<dbReference type="AlphaFoldDB" id="A0A834W2V7"/>
<feature type="compositionally biased region" description="Polar residues" evidence="1">
    <location>
        <begin position="382"/>
        <end position="392"/>
    </location>
</feature>
<name>A0A834W2V7_9FABA</name>
<dbReference type="OrthoDB" id="747268at2759"/>
<feature type="compositionally biased region" description="Polar residues" evidence="1">
    <location>
        <begin position="418"/>
        <end position="430"/>
    </location>
</feature>
<gene>
    <name evidence="3" type="ORF">G2W53_039466</name>
</gene>
<dbReference type="PANTHER" id="PTHR47718:SF2">
    <property type="entry name" value="PROTEIN FAR1-RELATED SEQUENCE 5-LIKE"/>
    <property type="match status" value="1"/>
</dbReference>
<dbReference type="PANTHER" id="PTHR47718">
    <property type="entry name" value="OS01G0519700 PROTEIN"/>
    <property type="match status" value="1"/>
</dbReference>
<feature type="compositionally biased region" description="Basic residues" evidence="1">
    <location>
        <begin position="395"/>
        <end position="406"/>
    </location>
</feature>
<reference evidence="3" key="1">
    <citation type="submission" date="2020-09" db="EMBL/GenBank/DDBJ databases">
        <title>Genome-Enabled Discovery of Anthraquinone Biosynthesis in Senna tora.</title>
        <authorList>
            <person name="Kang S.-H."/>
            <person name="Pandey R.P."/>
            <person name="Lee C.-M."/>
            <person name="Sim J.-S."/>
            <person name="Jeong J.-T."/>
            <person name="Choi B.-S."/>
            <person name="Jung M."/>
            <person name="Ginzburg D."/>
            <person name="Zhao K."/>
            <person name="Won S.Y."/>
            <person name="Oh T.-J."/>
            <person name="Yu Y."/>
            <person name="Kim N.-H."/>
            <person name="Lee O.R."/>
            <person name="Lee T.-H."/>
            <person name="Bashyal P."/>
            <person name="Kim T.-S."/>
            <person name="Lee W.-H."/>
            <person name="Kawkins C."/>
            <person name="Kim C.-K."/>
            <person name="Kim J.S."/>
            <person name="Ahn B.O."/>
            <person name="Rhee S.Y."/>
            <person name="Sohng J.K."/>
        </authorList>
    </citation>
    <scope>NUCLEOTIDE SEQUENCE</scope>
    <source>
        <tissue evidence="3">Leaf</tissue>
    </source>
</reference>
<accession>A0A834W2V7</accession>
<dbReference type="InterPro" id="IPR004330">
    <property type="entry name" value="FAR1_DNA_bnd_dom"/>
</dbReference>
<evidence type="ECO:0000313" key="3">
    <source>
        <dbReference type="EMBL" id="KAF7807305.1"/>
    </source>
</evidence>
<evidence type="ECO:0000256" key="1">
    <source>
        <dbReference type="SAM" id="MobiDB-lite"/>
    </source>
</evidence>
<evidence type="ECO:0000259" key="2">
    <source>
        <dbReference type="Pfam" id="PF03101"/>
    </source>
</evidence>
<comment type="caution">
    <text evidence="3">The sequence shown here is derived from an EMBL/GenBank/DDBJ whole genome shotgun (WGS) entry which is preliminary data.</text>
</comment>
<organism evidence="3 4">
    <name type="scientific">Senna tora</name>
    <dbReference type="NCBI Taxonomy" id="362788"/>
    <lineage>
        <taxon>Eukaryota</taxon>
        <taxon>Viridiplantae</taxon>
        <taxon>Streptophyta</taxon>
        <taxon>Embryophyta</taxon>
        <taxon>Tracheophyta</taxon>
        <taxon>Spermatophyta</taxon>
        <taxon>Magnoliopsida</taxon>
        <taxon>eudicotyledons</taxon>
        <taxon>Gunneridae</taxon>
        <taxon>Pentapetalae</taxon>
        <taxon>rosids</taxon>
        <taxon>fabids</taxon>
        <taxon>Fabales</taxon>
        <taxon>Fabaceae</taxon>
        <taxon>Caesalpinioideae</taxon>
        <taxon>Cassia clade</taxon>
        <taxon>Senna</taxon>
    </lineage>
</organism>
<sequence>MENDLKPREGMEFDTTEDACNFWTDYGRRIGFGVRRSFTNKSKKHGSITSCRFVCCIEGVRAKDKRDYLTINPRPETRTDCKARMAISYTNGKFKVYEFVEEHNHDLHLPQTSHMLACHQKLTKVQAQEIELADDLGLQQRATFNLMSTYAGGRDNLGYTIVPFSFLFLLFEALTPEDDARKPWIDQIVQESEICFRKPLASESSEMPPLKDSGIECCMIMTHMRCMVKKKPHTIFTDQDQAMAKATLEVMLKTKHGLCTWYLRQNGIKHLGNLMKGGSCFLRDFSSCMYDYEDEAEFERSTKEARSGVIFYAEGKEIVEDSRLAYTQRNRKLYPKVVRIASEVSACEKEHNFINKSLDYLMKQVMKYRTRTKHASNDTNHEITPNSQSMSQPKGIKKRHGRKTTRRLNSWHERQHNGIKSSDVNVSQSQ</sequence>